<dbReference type="RefSeq" id="WP_079700874.1">
    <property type="nucleotide sequence ID" value="NZ_FUYR01000001.1"/>
</dbReference>
<dbReference type="InterPro" id="IPR013830">
    <property type="entry name" value="SGNH_hydro"/>
</dbReference>
<dbReference type="InterPro" id="IPR036514">
    <property type="entry name" value="SGNH_hydro_sf"/>
</dbReference>
<feature type="domain" description="SGNH hydrolase-type esterase" evidence="1">
    <location>
        <begin position="41"/>
        <end position="230"/>
    </location>
</feature>
<dbReference type="Gene3D" id="3.40.50.1110">
    <property type="entry name" value="SGNH hydrolase"/>
    <property type="match status" value="1"/>
</dbReference>
<gene>
    <name evidence="2" type="ORF">SAMN05661099_0381</name>
</gene>
<reference evidence="3" key="1">
    <citation type="submission" date="2017-02" db="EMBL/GenBank/DDBJ databases">
        <authorList>
            <person name="Varghese N."/>
            <person name="Submissions S."/>
        </authorList>
    </citation>
    <scope>NUCLEOTIDE SEQUENCE [LARGE SCALE GENOMIC DNA]</scope>
    <source>
        <strain evidence="3">DSM 22385</strain>
    </source>
</reference>
<evidence type="ECO:0000313" key="2">
    <source>
        <dbReference type="EMBL" id="SKB30570.1"/>
    </source>
</evidence>
<evidence type="ECO:0000259" key="1">
    <source>
        <dbReference type="Pfam" id="PF13472"/>
    </source>
</evidence>
<dbReference type="GO" id="GO:0004622">
    <property type="term" value="F:phosphatidylcholine lysophospholipase activity"/>
    <property type="evidence" value="ECO:0007669"/>
    <property type="project" value="TreeGrafter"/>
</dbReference>
<protein>
    <submittedName>
        <fullName evidence="2">Lysophospholipase L1</fullName>
    </submittedName>
</protein>
<dbReference type="Proteomes" id="UP000189981">
    <property type="component" value="Unassembled WGS sequence"/>
</dbReference>
<dbReference type="InterPro" id="IPR051532">
    <property type="entry name" value="Ester_Hydrolysis_Enzymes"/>
</dbReference>
<dbReference type="STRING" id="572036.SAMN05661099_0381"/>
<dbReference type="OrthoDB" id="9786188at2"/>
<organism evidence="2 3">
    <name type="scientific">Daejeonella lutea</name>
    <dbReference type="NCBI Taxonomy" id="572036"/>
    <lineage>
        <taxon>Bacteria</taxon>
        <taxon>Pseudomonadati</taxon>
        <taxon>Bacteroidota</taxon>
        <taxon>Sphingobacteriia</taxon>
        <taxon>Sphingobacteriales</taxon>
        <taxon>Sphingobacteriaceae</taxon>
        <taxon>Daejeonella</taxon>
    </lineage>
</organism>
<accession>A0A1T5A6L9</accession>
<name>A0A1T5A6L9_9SPHI</name>
<dbReference type="PANTHER" id="PTHR30383:SF5">
    <property type="entry name" value="SGNH HYDROLASE-TYPE ESTERASE DOMAIN-CONTAINING PROTEIN"/>
    <property type="match status" value="1"/>
</dbReference>
<evidence type="ECO:0000313" key="3">
    <source>
        <dbReference type="Proteomes" id="UP000189981"/>
    </source>
</evidence>
<dbReference type="AlphaFoldDB" id="A0A1T5A6L9"/>
<dbReference type="PANTHER" id="PTHR30383">
    <property type="entry name" value="THIOESTERASE 1/PROTEASE 1/LYSOPHOSPHOLIPASE L1"/>
    <property type="match status" value="1"/>
</dbReference>
<dbReference type="Pfam" id="PF13472">
    <property type="entry name" value="Lipase_GDSL_2"/>
    <property type="match status" value="1"/>
</dbReference>
<dbReference type="SUPFAM" id="SSF52266">
    <property type="entry name" value="SGNH hydrolase"/>
    <property type="match status" value="1"/>
</dbReference>
<keyword evidence="3" id="KW-1185">Reference proteome</keyword>
<dbReference type="EMBL" id="FUYR01000001">
    <property type="protein sequence ID" value="SKB30570.1"/>
    <property type="molecule type" value="Genomic_DNA"/>
</dbReference>
<sequence length="244" mass="27645">MIPNKTLFKLVLFLVVFLLDGLITTDSATAQDKKELLIVTFGNSTTAPRKGIEQVYAVRIHDLLNEAGIQNRVINSGIGGSHSGSVKDNDFTKIEHGMDRFEKAVLNHHPDWVTLNFGLNDAYQDKGEGTSSRIPVERYIENLNYFISRIKNDNGKVILLTPNPVGSKLPKFRYERLTQYQKAAKSIAKANRVYFIDSWKLFYRHTRKNPQSIDSLLPDGTHPNDEGHKLIAEAIARIIRKAER</sequence>
<proteinExistence type="predicted"/>